<evidence type="ECO:0000313" key="3">
    <source>
        <dbReference type="EMBL" id="MBU5591985.1"/>
    </source>
</evidence>
<dbReference type="Pfam" id="PF05913">
    <property type="entry name" value="MupG_C"/>
    <property type="match status" value="1"/>
</dbReference>
<dbReference type="EMBL" id="JAHLQL010000002">
    <property type="protein sequence ID" value="MBU5591985.1"/>
    <property type="molecule type" value="Genomic_DNA"/>
</dbReference>
<keyword evidence="4" id="KW-1185">Reference proteome</keyword>
<evidence type="ECO:0000259" key="1">
    <source>
        <dbReference type="Pfam" id="PF05913"/>
    </source>
</evidence>
<organism evidence="3 4">
    <name type="scientific">Clostridium simiarum</name>
    <dbReference type="NCBI Taxonomy" id="2841506"/>
    <lineage>
        <taxon>Bacteria</taxon>
        <taxon>Bacillati</taxon>
        <taxon>Bacillota</taxon>
        <taxon>Clostridia</taxon>
        <taxon>Eubacteriales</taxon>
        <taxon>Clostridiaceae</taxon>
        <taxon>Clostridium</taxon>
    </lineage>
</organism>
<comment type="caution">
    <text evidence="3">The sequence shown here is derived from an EMBL/GenBank/DDBJ whole genome shotgun (WGS) entry which is preliminary data.</text>
</comment>
<feature type="domain" description="6-phospho-N-acetylmuramidase C-terminal" evidence="1">
    <location>
        <begin position="243"/>
        <end position="356"/>
    </location>
</feature>
<name>A0ABS6F0R6_9CLOT</name>
<dbReference type="PANTHER" id="PTHR38435">
    <property type="match status" value="1"/>
</dbReference>
<feature type="domain" description="6-phospho-N-acetylmuramidase N-terminal" evidence="2">
    <location>
        <begin position="4"/>
        <end position="232"/>
    </location>
</feature>
<evidence type="ECO:0000313" key="4">
    <source>
        <dbReference type="Proteomes" id="UP000736583"/>
    </source>
</evidence>
<dbReference type="RefSeq" id="WP_216456887.1">
    <property type="nucleotide sequence ID" value="NZ_JAHLQL010000002.1"/>
</dbReference>
<dbReference type="InterPro" id="IPR043894">
    <property type="entry name" value="MupG_C"/>
</dbReference>
<reference evidence="3 4" key="1">
    <citation type="submission" date="2021-06" db="EMBL/GenBank/DDBJ databases">
        <authorList>
            <person name="Sun Q."/>
            <person name="Li D."/>
        </authorList>
    </citation>
    <scope>NUCLEOTIDE SEQUENCE [LARGE SCALE GENOMIC DNA]</scope>
    <source>
        <strain evidence="3 4">MSJ-4</strain>
    </source>
</reference>
<dbReference type="Pfam" id="PF19200">
    <property type="entry name" value="MupG_N"/>
    <property type="match status" value="1"/>
</dbReference>
<accession>A0ABS6F0R6</accession>
<dbReference type="Proteomes" id="UP000736583">
    <property type="component" value="Unassembled WGS sequence"/>
</dbReference>
<sequence length="358" mass="41333">MSKGISIFLGMDYTLEENIKYMEKAKKEGFDRIFTSLHIPEANYVEIIEEFKYIIEKAKELEMIVIADISPSGFKFLGLEHKDLKGIKKLGVDVLRIDFGFSCEDIAEFTRNDYGVKIEINASTVTEKFLKEFESFNPNYDNMQACHNYYPRINTGISVESFKRKNKLLNKYGVKISAFVPSLINKRGPIYEGLPTLEIHRFNPPRISAKHLYALGIHSVFFGDSIASDKELLGVGKLREDLIEFDIEVLTNSDLEKRILFRDFHSNRSDSAEDVIRSVESRLEVNKDNKISESNNILRKKGYITIDNDNYLRYSGELQICKKDLPEDKRVNVVGKIKNEELFLLDLIEDDSKFSFIE</sequence>
<dbReference type="InterPro" id="IPR043797">
    <property type="entry name" value="MupG_N"/>
</dbReference>
<dbReference type="PANTHER" id="PTHR38435:SF2">
    <property type="entry name" value="DUF871 DOMAIN-CONTAINING PROTEIN"/>
    <property type="match status" value="1"/>
</dbReference>
<gene>
    <name evidence="3" type="ORF">KQI89_09410</name>
</gene>
<dbReference type="InterPro" id="IPR008589">
    <property type="entry name" value="MupG"/>
</dbReference>
<proteinExistence type="predicted"/>
<protein>
    <submittedName>
        <fullName evidence="3">DUF871 family protein</fullName>
    </submittedName>
</protein>
<evidence type="ECO:0000259" key="2">
    <source>
        <dbReference type="Pfam" id="PF19200"/>
    </source>
</evidence>